<feature type="compositionally biased region" description="Low complexity" evidence="8">
    <location>
        <begin position="87"/>
        <end position="96"/>
    </location>
</feature>
<dbReference type="PANTHER" id="PTHR16515:SF49">
    <property type="entry name" value="GASTRULA ZINC FINGER PROTEIN XLCGF49.1-LIKE-RELATED"/>
    <property type="match status" value="1"/>
</dbReference>
<feature type="domain" description="C2H2-type" evidence="9">
    <location>
        <begin position="148"/>
        <end position="175"/>
    </location>
</feature>
<evidence type="ECO:0000256" key="3">
    <source>
        <dbReference type="ARBA" id="ARBA00022737"/>
    </source>
</evidence>
<evidence type="ECO:0000256" key="6">
    <source>
        <dbReference type="ARBA" id="ARBA00023242"/>
    </source>
</evidence>
<evidence type="ECO:0000256" key="2">
    <source>
        <dbReference type="ARBA" id="ARBA00022723"/>
    </source>
</evidence>
<feature type="domain" description="C2H2-type" evidence="9">
    <location>
        <begin position="266"/>
        <end position="295"/>
    </location>
</feature>
<accession>A0A6A4X145</accession>
<keyword evidence="4 7" id="KW-0863">Zinc-finger</keyword>
<evidence type="ECO:0000256" key="5">
    <source>
        <dbReference type="ARBA" id="ARBA00022833"/>
    </source>
</evidence>
<dbReference type="GO" id="GO:0006355">
    <property type="term" value="P:regulation of DNA-templated transcription"/>
    <property type="evidence" value="ECO:0007669"/>
    <property type="project" value="UniProtKB-ARBA"/>
</dbReference>
<dbReference type="InterPro" id="IPR050331">
    <property type="entry name" value="Zinc_finger"/>
</dbReference>
<evidence type="ECO:0000256" key="1">
    <source>
        <dbReference type="ARBA" id="ARBA00004123"/>
    </source>
</evidence>
<comment type="caution">
    <text evidence="10">The sequence shown here is derived from an EMBL/GenBank/DDBJ whole genome shotgun (WGS) entry which is preliminary data.</text>
</comment>
<gene>
    <name evidence="10" type="primary">ZFP64_1</name>
    <name evidence="10" type="ORF">FJT64_001706</name>
</gene>
<proteinExistence type="predicted"/>
<evidence type="ECO:0000313" key="11">
    <source>
        <dbReference type="Proteomes" id="UP000440578"/>
    </source>
</evidence>
<evidence type="ECO:0000256" key="4">
    <source>
        <dbReference type="ARBA" id="ARBA00022771"/>
    </source>
</evidence>
<dbReference type="Pfam" id="PF00096">
    <property type="entry name" value="zf-C2H2"/>
    <property type="match status" value="1"/>
</dbReference>
<dbReference type="Gene3D" id="3.30.160.60">
    <property type="entry name" value="Classic Zinc Finger"/>
    <property type="match status" value="3"/>
</dbReference>
<dbReference type="SMART" id="SM00355">
    <property type="entry name" value="ZnF_C2H2"/>
    <property type="match status" value="7"/>
</dbReference>
<feature type="region of interest" description="Disordered" evidence="8">
    <location>
        <begin position="368"/>
        <end position="391"/>
    </location>
</feature>
<dbReference type="PROSITE" id="PS50157">
    <property type="entry name" value="ZINC_FINGER_C2H2_2"/>
    <property type="match status" value="5"/>
</dbReference>
<keyword evidence="3" id="KW-0677">Repeat</keyword>
<evidence type="ECO:0000256" key="8">
    <source>
        <dbReference type="SAM" id="MobiDB-lite"/>
    </source>
</evidence>
<feature type="compositionally biased region" description="Basic and acidic residues" evidence="8">
    <location>
        <begin position="368"/>
        <end position="381"/>
    </location>
</feature>
<feature type="domain" description="C2H2-type" evidence="9">
    <location>
        <begin position="238"/>
        <end position="265"/>
    </location>
</feature>
<dbReference type="InterPro" id="IPR013087">
    <property type="entry name" value="Znf_C2H2_type"/>
</dbReference>
<keyword evidence="6" id="KW-0539">Nucleus</keyword>
<dbReference type="AlphaFoldDB" id="A0A6A4X145"/>
<reference evidence="10 11" key="1">
    <citation type="submission" date="2019-07" db="EMBL/GenBank/DDBJ databases">
        <title>Draft genome assembly of a fouling barnacle, Amphibalanus amphitrite (Darwin, 1854): The first reference genome for Thecostraca.</title>
        <authorList>
            <person name="Kim W."/>
        </authorList>
    </citation>
    <scope>NUCLEOTIDE SEQUENCE [LARGE SCALE GENOMIC DNA]</scope>
    <source>
        <strain evidence="10">SNU_AA5</strain>
        <tissue evidence="10">Soma without cirri and trophi</tissue>
    </source>
</reference>
<evidence type="ECO:0000313" key="10">
    <source>
        <dbReference type="EMBL" id="KAF0312965.1"/>
    </source>
</evidence>
<feature type="domain" description="C2H2-type" evidence="9">
    <location>
        <begin position="207"/>
        <end position="237"/>
    </location>
</feature>
<feature type="domain" description="C2H2-type" evidence="9">
    <location>
        <begin position="175"/>
        <end position="203"/>
    </location>
</feature>
<keyword evidence="2" id="KW-0479">Metal-binding</keyword>
<dbReference type="GO" id="GO:0008270">
    <property type="term" value="F:zinc ion binding"/>
    <property type="evidence" value="ECO:0007669"/>
    <property type="project" value="UniProtKB-KW"/>
</dbReference>
<keyword evidence="5" id="KW-0862">Zinc</keyword>
<comment type="subcellular location">
    <subcellularLocation>
        <location evidence="1">Nucleus</location>
    </subcellularLocation>
</comment>
<feature type="region of interest" description="Disordered" evidence="8">
    <location>
        <begin position="73"/>
        <end position="96"/>
    </location>
</feature>
<dbReference type="FunFam" id="3.30.160.60:FF:002343">
    <property type="entry name" value="Zinc finger protein 33A"/>
    <property type="match status" value="1"/>
</dbReference>
<dbReference type="OrthoDB" id="6381104at2759"/>
<protein>
    <submittedName>
        <fullName evidence="10">Zinc finger protein 64, isoforms 1 and 2</fullName>
    </submittedName>
</protein>
<dbReference type="InterPro" id="IPR036236">
    <property type="entry name" value="Znf_C2H2_sf"/>
</dbReference>
<dbReference type="SUPFAM" id="SSF57667">
    <property type="entry name" value="beta-beta-alpha zinc fingers"/>
    <property type="match status" value="3"/>
</dbReference>
<keyword evidence="11" id="KW-1185">Reference proteome</keyword>
<organism evidence="10 11">
    <name type="scientific">Amphibalanus amphitrite</name>
    <name type="common">Striped barnacle</name>
    <name type="synonym">Balanus amphitrite</name>
    <dbReference type="NCBI Taxonomy" id="1232801"/>
    <lineage>
        <taxon>Eukaryota</taxon>
        <taxon>Metazoa</taxon>
        <taxon>Ecdysozoa</taxon>
        <taxon>Arthropoda</taxon>
        <taxon>Crustacea</taxon>
        <taxon>Multicrustacea</taxon>
        <taxon>Cirripedia</taxon>
        <taxon>Thoracica</taxon>
        <taxon>Thoracicalcarea</taxon>
        <taxon>Balanomorpha</taxon>
        <taxon>Balanoidea</taxon>
        <taxon>Balanidae</taxon>
        <taxon>Amphibalaninae</taxon>
        <taxon>Amphibalanus</taxon>
    </lineage>
</organism>
<dbReference type="PROSITE" id="PS00028">
    <property type="entry name" value="ZINC_FINGER_C2H2_1"/>
    <property type="match status" value="4"/>
</dbReference>
<evidence type="ECO:0000259" key="9">
    <source>
        <dbReference type="PROSITE" id="PS50157"/>
    </source>
</evidence>
<dbReference type="EMBL" id="VIIS01000126">
    <property type="protein sequence ID" value="KAF0312965.1"/>
    <property type="molecule type" value="Genomic_DNA"/>
</dbReference>
<dbReference type="GO" id="GO:0005634">
    <property type="term" value="C:nucleus"/>
    <property type="evidence" value="ECO:0007669"/>
    <property type="project" value="UniProtKB-SubCell"/>
</dbReference>
<evidence type="ECO:0000256" key="7">
    <source>
        <dbReference type="PROSITE-ProRule" id="PRU00042"/>
    </source>
</evidence>
<dbReference type="Proteomes" id="UP000440578">
    <property type="component" value="Unassembled WGS sequence"/>
</dbReference>
<dbReference type="PANTHER" id="PTHR16515">
    <property type="entry name" value="PR DOMAIN ZINC FINGER PROTEIN"/>
    <property type="match status" value="1"/>
</dbReference>
<name>A0A6A4X145_AMPAM</name>
<sequence>MKMAHQQHTLLDLINGSQFEDIYGDLHFCSKCQMQFSSLHAFVNHRIHHCHLAVRHSPEVSLNALGQVCGPAEDAGGQPGLPPLSESSAVQSPAAPVQQLPQPALVSVPVLSAAGAPLELLVQVTQPAETAAAADPPPRKKRLRPRNHVCDICGHRCAFPKDLVRHKFKHTNEKFRCAVCGALYSRPDKLAEHERLAHRQPEARRRRACTVEGCTFRGASGHHVKKHMRDRHSDERPHSCQVCSYAAKHPHQLTVHLRSHTGDRPYPCQEPDCGRTFRTGWDLRRHQLLHTGDQPFGCQLCSFASAFKGTASPGRPAVRLPAVQLRVGVQRYGIARAFGCQLCSFASAFKGNYYKHLRNIHGIDKDGNKIPEKAATGERRTASTARRGRGRDARPLPANFWCDQCTCSFVRKEAYLPGELLLPVSAAPRSVPSSANPLDTT</sequence>